<dbReference type="PANTHER" id="PTHR46580">
    <property type="entry name" value="SENSOR KINASE-RELATED"/>
    <property type="match status" value="1"/>
</dbReference>
<dbReference type="Gene3D" id="2.130.10.10">
    <property type="entry name" value="YVTN repeat-like/Quinoprotein amine dehydrogenase"/>
    <property type="match status" value="2"/>
</dbReference>
<organism evidence="2">
    <name type="scientific">Paenarthrobacter sp. AMU7</name>
    <dbReference type="NCBI Taxonomy" id="3162492"/>
    <lineage>
        <taxon>Bacteria</taxon>
        <taxon>Bacillati</taxon>
        <taxon>Actinomycetota</taxon>
        <taxon>Actinomycetes</taxon>
        <taxon>Micrococcales</taxon>
        <taxon>Micrococcaceae</taxon>
        <taxon>Paenarthrobacter</taxon>
    </lineage>
</organism>
<accession>A0AB39YUY9</accession>
<dbReference type="InterPro" id="IPR028994">
    <property type="entry name" value="Integrin_alpha_N"/>
</dbReference>
<dbReference type="PANTHER" id="PTHR46580:SF4">
    <property type="entry name" value="ATP_GTP-BINDING PROTEIN"/>
    <property type="match status" value="1"/>
</dbReference>
<dbReference type="RefSeq" id="WP_369746214.1">
    <property type="nucleotide sequence ID" value="NZ_CP165735.1"/>
</dbReference>
<evidence type="ECO:0000313" key="2">
    <source>
        <dbReference type="EMBL" id="XDV72801.1"/>
    </source>
</evidence>
<dbReference type="Gene3D" id="2.130.10.130">
    <property type="entry name" value="Integrin alpha, N-terminal"/>
    <property type="match status" value="1"/>
</dbReference>
<protein>
    <submittedName>
        <fullName evidence="2">FG-GAP-like repeat-containing protein</fullName>
    </submittedName>
</protein>
<proteinExistence type="predicted"/>
<dbReference type="AlphaFoldDB" id="A0AB39YUY9"/>
<gene>
    <name evidence="2" type="ORF">ABQM86_06460</name>
</gene>
<dbReference type="SUPFAM" id="SSF63829">
    <property type="entry name" value="Calcium-dependent phosphotriesterase"/>
    <property type="match status" value="1"/>
</dbReference>
<dbReference type="SUPFAM" id="SSF69318">
    <property type="entry name" value="Integrin alpha N-terminal domain"/>
    <property type="match status" value="1"/>
</dbReference>
<evidence type="ECO:0000256" key="1">
    <source>
        <dbReference type="ARBA" id="ARBA00022729"/>
    </source>
</evidence>
<dbReference type="Pfam" id="PF13517">
    <property type="entry name" value="FG-GAP_3"/>
    <property type="match status" value="2"/>
</dbReference>
<dbReference type="SUPFAM" id="SSF50956">
    <property type="entry name" value="Thermostable phytase (3-phytase)"/>
    <property type="match status" value="1"/>
</dbReference>
<keyword evidence="1" id="KW-0732">Signal</keyword>
<sequence length="632" mass="65402">MNSVASGSTVSALKKLGRKRTTAALAVVGALTLSLLVGSPARADSTSFDIAVGTAPHDIAVSGNGDVYVATDSGVSVIDAETRKVTTVDVGGVAQGVATLGSSSAYVSVAGKAGAAGSVVIMNEATVAGRVKTGANPRTVAINQVTRKVYVSYSYGITVIDPWAEHATVDIPYYNSTPRSMVVDSSRNRVFVPTSGGVLTVIDGQTNFKNVYVLGGGDAIGHAVNTRTNEVFQTLAGSYLGRPQSDLGIVEDSAHASFLYRQDETFGKVAVDSWTGNVYVESTNAGGSSSIVLVNPATGRKIAQISVPSEPTALAVDSTRHRTYAPLSRGGVSVIDSSNTSSVVRTGVQPVAVAVHEYTGATYVANQGSASVTVVQSADPRPVKNDFNNDRNADVLARDGSGVLWLYPGDGAGDWLDRRQVGQGWNVMTSMVTPGDFNGDGYSDILARDSSGVLWLYGGNGSAGWLPRVQIGVGWSGMTAITSAGDFNGDGNLDVAARDGSGVLWLYPGNGKGAWLTRVQIGSGWSSMTDIVGVGDFNTDGSSDVMARDSGGRLWLYPGNGAGGWLPQVQYGQGWNGMTALFATGDFSGDRKADIMARDANGAMWLFSGSGGAKWPIGSVIGQGWNGMTAIL</sequence>
<dbReference type="InterPro" id="IPR015943">
    <property type="entry name" value="WD40/YVTN_repeat-like_dom_sf"/>
</dbReference>
<dbReference type="EMBL" id="CP165735">
    <property type="protein sequence ID" value="XDV72801.1"/>
    <property type="molecule type" value="Genomic_DNA"/>
</dbReference>
<reference evidence="2" key="1">
    <citation type="submission" date="2024-07" db="EMBL/GenBank/DDBJ databases">
        <authorList>
            <person name="Li J."/>
            <person name="Wei H."/>
            <person name="Ma J."/>
        </authorList>
    </citation>
    <scope>NUCLEOTIDE SEQUENCE</scope>
    <source>
        <strain evidence="2">AMU7</strain>
    </source>
</reference>
<name>A0AB39YUY9_9MICC</name>
<dbReference type="InterPro" id="IPR013517">
    <property type="entry name" value="FG-GAP"/>
</dbReference>